<dbReference type="NCBIfam" id="TIGR02246">
    <property type="entry name" value="SgcJ/EcaC family oxidoreductase"/>
    <property type="match status" value="1"/>
</dbReference>
<evidence type="ECO:0000313" key="3">
    <source>
        <dbReference type="Proteomes" id="UP000186098"/>
    </source>
</evidence>
<dbReference type="Proteomes" id="UP000186098">
    <property type="component" value="Unassembled WGS sequence"/>
</dbReference>
<gene>
    <name evidence="2" type="ORF">SAMN05421795_10596</name>
</gene>
<dbReference type="AlphaFoldDB" id="A0A1N7M2E2"/>
<feature type="domain" description="SnoaL-like" evidence="1">
    <location>
        <begin position="15"/>
        <end position="74"/>
    </location>
</feature>
<sequence>MSAPPEVLTPQSLPRAFAQAWGARDAAALAALFAEDADFLSLTGAAAEGRRAIAEVLAGEFEGAFARARLVTGRGKLRPVGQGGAVMLQRYVLSGILNPDGSDAGRVGALFAATLEEGPSGWSIVAAQFVAEA</sequence>
<dbReference type="STRING" id="407234.SAMN05421795_10596"/>
<name>A0A1N7M2E2_9RHOB</name>
<dbReference type="InterPro" id="IPR032710">
    <property type="entry name" value="NTF2-like_dom_sf"/>
</dbReference>
<dbReference type="InterPro" id="IPR037401">
    <property type="entry name" value="SnoaL-like"/>
</dbReference>
<dbReference type="RefSeq" id="WP_076366109.1">
    <property type="nucleotide sequence ID" value="NZ_FTOM01000005.1"/>
</dbReference>
<dbReference type="Gene3D" id="3.10.450.50">
    <property type="match status" value="1"/>
</dbReference>
<organism evidence="2 3">
    <name type="scientific">Phaeovulum vinaykumarii</name>
    <dbReference type="NCBI Taxonomy" id="407234"/>
    <lineage>
        <taxon>Bacteria</taxon>
        <taxon>Pseudomonadati</taxon>
        <taxon>Pseudomonadota</taxon>
        <taxon>Alphaproteobacteria</taxon>
        <taxon>Rhodobacterales</taxon>
        <taxon>Paracoccaceae</taxon>
        <taxon>Phaeovulum</taxon>
    </lineage>
</organism>
<dbReference type="EMBL" id="FTOM01000005">
    <property type="protein sequence ID" value="SIS80247.1"/>
    <property type="molecule type" value="Genomic_DNA"/>
</dbReference>
<dbReference type="InterPro" id="IPR011944">
    <property type="entry name" value="Steroid_delta5-4_isomerase"/>
</dbReference>
<accession>A0A1N7M2E2</accession>
<keyword evidence="3" id="KW-1185">Reference proteome</keyword>
<proteinExistence type="predicted"/>
<dbReference type="SUPFAM" id="SSF54427">
    <property type="entry name" value="NTF2-like"/>
    <property type="match status" value="1"/>
</dbReference>
<evidence type="ECO:0000259" key="1">
    <source>
        <dbReference type="Pfam" id="PF12680"/>
    </source>
</evidence>
<evidence type="ECO:0000313" key="2">
    <source>
        <dbReference type="EMBL" id="SIS80247.1"/>
    </source>
</evidence>
<dbReference type="Pfam" id="PF12680">
    <property type="entry name" value="SnoaL_2"/>
    <property type="match status" value="1"/>
</dbReference>
<reference evidence="3" key="1">
    <citation type="submission" date="2017-01" db="EMBL/GenBank/DDBJ databases">
        <authorList>
            <person name="Varghese N."/>
            <person name="Submissions S."/>
        </authorList>
    </citation>
    <scope>NUCLEOTIDE SEQUENCE [LARGE SCALE GENOMIC DNA]</scope>
    <source>
        <strain evidence="3">DSM 18714</strain>
    </source>
</reference>
<protein>
    <recommendedName>
        <fullName evidence="1">SnoaL-like domain-containing protein</fullName>
    </recommendedName>
</protein>
<dbReference type="OrthoDB" id="122531at2"/>